<feature type="compositionally biased region" description="Basic and acidic residues" evidence="1">
    <location>
        <begin position="17"/>
        <end position="27"/>
    </location>
</feature>
<keyword evidence="3" id="KW-1185">Reference proteome</keyword>
<comment type="caution">
    <text evidence="2">The sequence shown here is derived from an EMBL/GenBank/DDBJ whole genome shotgun (WGS) entry which is preliminary data.</text>
</comment>
<evidence type="ECO:0000313" key="2">
    <source>
        <dbReference type="EMBL" id="KAK9869566.1"/>
    </source>
</evidence>
<organism evidence="2 3">
    <name type="scientific">Henosepilachna vigintioctopunctata</name>
    <dbReference type="NCBI Taxonomy" id="420089"/>
    <lineage>
        <taxon>Eukaryota</taxon>
        <taxon>Metazoa</taxon>
        <taxon>Ecdysozoa</taxon>
        <taxon>Arthropoda</taxon>
        <taxon>Hexapoda</taxon>
        <taxon>Insecta</taxon>
        <taxon>Pterygota</taxon>
        <taxon>Neoptera</taxon>
        <taxon>Endopterygota</taxon>
        <taxon>Coleoptera</taxon>
        <taxon>Polyphaga</taxon>
        <taxon>Cucujiformia</taxon>
        <taxon>Coccinelloidea</taxon>
        <taxon>Coccinellidae</taxon>
        <taxon>Epilachninae</taxon>
        <taxon>Epilachnini</taxon>
        <taxon>Henosepilachna</taxon>
    </lineage>
</organism>
<dbReference type="AlphaFoldDB" id="A0AAW1TP89"/>
<feature type="region of interest" description="Disordered" evidence="1">
    <location>
        <begin position="1"/>
        <end position="30"/>
    </location>
</feature>
<name>A0AAW1TP89_9CUCU</name>
<protein>
    <submittedName>
        <fullName evidence="2">Uncharacterized protein</fullName>
    </submittedName>
</protein>
<accession>A0AAW1TP89</accession>
<reference evidence="2 3" key="1">
    <citation type="submission" date="2023-03" db="EMBL/GenBank/DDBJ databases">
        <title>Genome insight into feeding habits of ladybird beetles.</title>
        <authorList>
            <person name="Li H.-S."/>
            <person name="Huang Y.-H."/>
            <person name="Pang H."/>
        </authorList>
    </citation>
    <scope>NUCLEOTIDE SEQUENCE [LARGE SCALE GENOMIC DNA]</scope>
    <source>
        <strain evidence="2">SYSU_2023b</strain>
        <tissue evidence="2">Whole body</tissue>
    </source>
</reference>
<evidence type="ECO:0000256" key="1">
    <source>
        <dbReference type="SAM" id="MobiDB-lite"/>
    </source>
</evidence>
<gene>
    <name evidence="2" type="ORF">WA026_003318</name>
</gene>
<proteinExistence type="predicted"/>
<dbReference type="EMBL" id="JARQZJ010000001">
    <property type="protein sequence ID" value="KAK9869566.1"/>
    <property type="molecule type" value="Genomic_DNA"/>
</dbReference>
<sequence length="76" mass="8448">MEKTKRPYSFDSNSNVSKEKKDPDKSPHSCTSVDVLVVEEWAKKSGATGMQVRASDLFLPILYSMGPTTPQEWIAA</sequence>
<dbReference type="Proteomes" id="UP001431783">
    <property type="component" value="Unassembled WGS sequence"/>
</dbReference>
<evidence type="ECO:0000313" key="3">
    <source>
        <dbReference type="Proteomes" id="UP001431783"/>
    </source>
</evidence>